<dbReference type="STRING" id="663278.Ethha_0796"/>
<dbReference type="InterPro" id="IPR012902">
    <property type="entry name" value="N_methyl_site"/>
</dbReference>
<dbReference type="AlphaFoldDB" id="E6U2Z8"/>
<dbReference type="KEGG" id="eha:Ethha_0796"/>
<accession>E6U2Z8</accession>
<dbReference type="Proteomes" id="UP000001551">
    <property type="component" value="Chromosome"/>
</dbReference>
<sequence>MKKHLKNRQGFTLIELVVVLAITSIVLVAIGGIMVFGNNIVKNTNYKFDEHTMALLLEQKIKNTVQNSTSLTIYNDPSFLSSCTNGYLYFDTTPSGGTANAALIINPKSGAPEIAFQKGYFKGYTVTVSFKETSAAVLHVTISIYNNANANDNYTLNTDIPINNIGRGFTSASITDNTGGNPNGGALIGFTPYTSP</sequence>
<dbReference type="EMBL" id="CP002400">
    <property type="protein sequence ID" value="ADU26365.1"/>
    <property type="molecule type" value="Genomic_DNA"/>
</dbReference>
<name>E6U2Z8_ETHHY</name>
<keyword evidence="1" id="KW-0812">Transmembrane</keyword>
<dbReference type="RefSeq" id="WP_013484735.1">
    <property type="nucleotide sequence ID" value="NC_014828.1"/>
</dbReference>
<evidence type="ECO:0000313" key="2">
    <source>
        <dbReference type="EMBL" id="ADU26365.1"/>
    </source>
</evidence>
<reference evidence="2 3" key="1">
    <citation type="submission" date="2010-12" db="EMBL/GenBank/DDBJ databases">
        <title>Complete sequence of Ethanoligenens harbinense YUAN-3.</title>
        <authorList>
            <person name="Lucas S."/>
            <person name="Copeland A."/>
            <person name="Lapidus A."/>
            <person name="Cheng J.-F."/>
            <person name="Bruce D."/>
            <person name="Goodwin L."/>
            <person name="Pitluck S."/>
            <person name="Chertkov O."/>
            <person name="Misra M."/>
            <person name="Detter J.C."/>
            <person name="Han C."/>
            <person name="Tapia R."/>
            <person name="Land M."/>
            <person name="Hauser L."/>
            <person name="Jeffries C."/>
            <person name="Kyrpides N."/>
            <person name="Ivanova N."/>
            <person name="Mikhailova N."/>
            <person name="Wang A."/>
            <person name="Mouttaki H."/>
            <person name="He Z."/>
            <person name="Zhou J."/>
            <person name="Hemme C.L."/>
            <person name="Woyke T."/>
        </authorList>
    </citation>
    <scope>NUCLEOTIDE SEQUENCE [LARGE SCALE GENOMIC DNA]</scope>
    <source>
        <strain evidence="3">DSM 18485 / JCM 12961 / CGMCC 1.5033 / YUAN-3</strain>
    </source>
</reference>
<organism evidence="2 3">
    <name type="scientific">Ethanoligenens harbinense (strain DSM 18485 / JCM 12961 / CGMCC 1.5033 / YUAN-3)</name>
    <dbReference type="NCBI Taxonomy" id="663278"/>
    <lineage>
        <taxon>Bacteria</taxon>
        <taxon>Bacillati</taxon>
        <taxon>Bacillota</taxon>
        <taxon>Clostridia</taxon>
        <taxon>Eubacteriales</taxon>
        <taxon>Oscillospiraceae</taxon>
        <taxon>Ethanoligenens</taxon>
    </lineage>
</organism>
<gene>
    <name evidence="2" type="ordered locus">Ethha_0796</name>
</gene>
<dbReference type="PROSITE" id="PS00409">
    <property type="entry name" value="PROKAR_NTER_METHYL"/>
    <property type="match status" value="1"/>
</dbReference>
<dbReference type="NCBIfam" id="TIGR02532">
    <property type="entry name" value="IV_pilin_GFxxxE"/>
    <property type="match status" value="1"/>
</dbReference>
<dbReference type="Pfam" id="PF07963">
    <property type="entry name" value="N_methyl"/>
    <property type="match status" value="1"/>
</dbReference>
<proteinExistence type="predicted"/>
<evidence type="ECO:0000256" key="1">
    <source>
        <dbReference type="SAM" id="Phobius"/>
    </source>
</evidence>
<keyword evidence="1" id="KW-0472">Membrane</keyword>
<keyword evidence="3" id="KW-1185">Reference proteome</keyword>
<protein>
    <recommendedName>
        <fullName evidence="4">Prepilin-type N-terminal cleavage/methylation domain-containing protein</fullName>
    </recommendedName>
</protein>
<feature type="transmembrane region" description="Helical" evidence="1">
    <location>
        <begin position="12"/>
        <end position="37"/>
    </location>
</feature>
<evidence type="ECO:0008006" key="4">
    <source>
        <dbReference type="Google" id="ProtNLM"/>
    </source>
</evidence>
<dbReference type="eggNOG" id="COG4967">
    <property type="taxonomic scope" value="Bacteria"/>
</dbReference>
<keyword evidence="1" id="KW-1133">Transmembrane helix</keyword>
<dbReference type="HOGENOM" id="CLU_1388392_0_0_9"/>
<evidence type="ECO:0000313" key="3">
    <source>
        <dbReference type="Proteomes" id="UP000001551"/>
    </source>
</evidence>